<dbReference type="EMBL" id="CP059851">
    <property type="protein sequence ID" value="QMW22728.1"/>
    <property type="molecule type" value="Genomic_DNA"/>
</dbReference>
<dbReference type="Gene3D" id="2.40.70.10">
    <property type="entry name" value="Acid Proteases"/>
    <property type="match status" value="1"/>
</dbReference>
<evidence type="ECO:0008006" key="3">
    <source>
        <dbReference type="Google" id="ProtNLM"/>
    </source>
</evidence>
<dbReference type="InterPro" id="IPR021109">
    <property type="entry name" value="Peptidase_aspartic_dom_sf"/>
</dbReference>
<dbReference type="RefSeq" id="WP_182295899.1">
    <property type="nucleotide sequence ID" value="NZ_CP059851.1"/>
</dbReference>
<gene>
    <name evidence="1" type="ORF">H3309_15715</name>
</gene>
<evidence type="ECO:0000313" key="1">
    <source>
        <dbReference type="EMBL" id="QMW22728.1"/>
    </source>
</evidence>
<proteinExistence type="predicted"/>
<accession>A0A7G5IH86</accession>
<evidence type="ECO:0000313" key="2">
    <source>
        <dbReference type="Proteomes" id="UP000515292"/>
    </source>
</evidence>
<reference evidence="1 2" key="1">
    <citation type="submission" date="2020-07" db="EMBL/GenBank/DDBJ databases">
        <title>Complete genome sequence for Sandaracinobacter sp. M6.</title>
        <authorList>
            <person name="Tang Y."/>
            <person name="Liu Q."/>
            <person name="Guo Z."/>
            <person name="Lei P."/>
            <person name="Huang B."/>
        </authorList>
    </citation>
    <scope>NUCLEOTIDE SEQUENCE [LARGE SCALE GENOMIC DNA]</scope>
    <source>
        <strain evidence="1 2">M6</strain>
    </source>
</reference>
<dbReference type="AlphaFoldDB" id="A0A7G5IH86"/>
<protein>
    <recommendedName>
        <fullName evidence="3">Aspartyl protease</fullName>
    </recommendedName>
</protein>
<organism evidence="1 2">
    <name type="scientific">Sandaracinobacteroides saxicola</name>
    <dbReference type="NCBI Taxonomy" id="2759707"/>
    <lineage>
        <taxon>Bacteria</taxon>
        <taxon>Pseudomonadati</taxon>
        <taxon>Pseudomonadota</taxon>
        <taxon>Alphaproteobacteria</taxon>
        <taxon>Sphingomonadales</taxon>
        <taxon>Sphingosinicellaceae</taxon>
        <taxon>Sandaracinobacteroides</taxon>
    </lineage>
</organism>
<name>A0A7G5IH86_9SPHN</name>
<dbReference type="KEGG" id="sand:H3309_15715"/>
<keyword evidence="2" id="KW-1185">Reference proteome</keyword>
<sequence length="146" mass="15810">MPRIEGALQPARGSFRILLPIAVASLPADGESPAMLQFQTSTGLLDTGALRSGLSRSLAAALKLPSRGKIVVNNASGSAPHRLFNFRLGFRLDSADDARLPWFLDDIVQGMDWADHPEFGVLIGMDIISRCDLHIRRTGSFTLTLP</sequence>
<dbReference type="Proteomes" id="UP000515292">
    <property type="component" value="Chromosome"/>
</dbReference>